<dbReference type="GO" id="GO:0016651">
    <property type="term" value="F:oxidoreductase activity, acting on NAD(P)H"/>
    <property type="evidence" value="ECO:0007669"/>
    <property type="project" value="TreeGrafter"/>
</dbReference>
<dbReference type="InterPro" id="IPR016156">
    <property type="entry name" value="FAD/NAD-linked_Rdtase_dimer_sf"/>
</dbReference>
<dbReference type="PRINTS" id="PR00368">
    <property type="entry name" value="FADPNR"/>
</dbReference>
<organism evidence="7 8">
    <name type="scientific">Azoarcus indigens</name>
    <dbReference type="NCBI Taxonomy" id="29545"/>
    <lineage>
        <taxon>Bacteria</taxon>
        <taxon>Pseudomonadati</taxon>
        <taxon>Pseudomonadota</taxon>
        <taxon>Betaproteobacteria</taxon>
        <taxon>Rhodocyclales</taxon>
        <taxon>Zoogloeaceae</taxon>
        <taxon>Azoarcus</taxon>
    </lineage>
</organism>
<evidence type="ECO:0000256" key="4">
    <source>
        <dbReference type="ARBA" id="ARBA00023002"/>
    </source>
</evidence>
<dbReference type="EMBL" id="SNVV01000005">
    <property type="protein sequence ID" value="TDN53373.1"/>
    <property type="molecule type" value="Genomic_DNA"/>
</dbReference>
<dbReference type="Proteomes" id="UP000295129">
    <property type="component" value="Unassembled WGS sequence"/>
</dbReference>
<dbReference type="PANTHER" id="PTHR43557">
    <property type="entry name" value="APOPTOSIS-INDUCING FACTOR 1"/>
    <property type="match status" value="1"/>
</dbReference>
<dbReference type="Gene3D" id="3.30.390.30">
    <property type="match status" value="1"/>
</dbReference>
<keyword evidence="7" id="KW-0223">Dioxygenase</keyword>
<dbReference type="Pfam" id="PF07992">
    <property type="entry name" value="Pyr_redox_2"/>
    <property type="match status" value="1"/>
</dbReference>
<feature type="domain" description="Reductase C-terminal" evidence="6">
    <location>
        <begin position="326"/>
        <end position="412"/>
    </location>
</feature>
<feature type="domain" description="FAD/NAD(P)-binding" evidence="5">
    <location>
        <begin position="7"/>
        <end position="294"/>
    </location>
</feature>
<dbReference type="OrthoDB" id="9769238at2"/>
<dbReference type="SUPFAM" id="SSF55424">
    <property type="entry name" value="FAD/NAD-linked reductases, dimerisation (C-terminal) domain"/>
    <property type="match status" value="1"/>
</dbReference>
<dbReference type="PANTHER" id="PTHR43557:SF2">
    <property type="entry name" value="RIESKE DOMAIN-CONTAINING PROTEIN-RELATED"/>
    <property type="match status" value="1"/>
</dbReference>
<gene>
    <name evidence="7" type="ORF">C7389_10546</name>
</gene>
<proteinExistence type="predicted"/>
<keyword evidence="4" id="KW-0560">Oxidoreductase</keyword>
<dbReference type="InterPro" id="IPR023753">
    <property type="entry name" value="FAD/NAD-binding_dom"/>
</dbReference>
<evidence type="ECO:0000259" key="6">
    <source>
        <dbReference type="Pfam" id="PF14759"/>
    </source>
</evidence>
<dbReference type="AlphaFoldDB" id="A0A4R6E652"/>
<dbReference type="RefSeq" id="WP_133589929.1">
    <property type="nucleotide sequence ID" value="NZ_SNVV01000005.1"/>
</dbReference>
<dbReference type="Gene3D" id="3.50.50.60">
    <property type="entry name" value="FAD/NAD(P)-binding domain"/>
    <property type="match status" value="2"/>
</dbReference>
<comment type="caution">
    <text evidence="7">The sequence shown here is derived from an EMBL/GenBank/DDBJ whole genome shotgun (WGS) entry which is preliminary data.</text>
</comment>
<keyword evidence="2" id="KW-0285">Flavoprotein</keyword>
<dbReference type="InterPro" id="IPR050446">
    <property type="entry name" value="FAD-oxidoreductase/Apoptosis"/>
</dbReference>
<dbReference type="GO" id="GO:0051213">
    <property type="term" value="F:dioxygenase activity"/>
    <property type="evidence" value="ECO:0007669"/>
    <property type="project" value="UniProtKB-KW"/>
</dbReference>
<sequence>MNARAALLIAGASYAGLQLAASARNLGFEGRIVMIGDEALPPYQRPPLSKGLLTGKSTVESLPVKSEAFYRESGIELLLGRRVAALAPERQQVALDDGSRLEYDWLALTTGARCRPLPVAGADLAGVLEVRTVDDALRLDAAAGGARRACIIGGGFIGLEVAAALAGRGLDVTVVEALPRLLARAVTPQMSAFVEDLHRRNGVRFAFGQAVSALQGDNGKVCAVELASGERIDCDLVVVGIGVIPNTGLAEAAGIACANGILTDGLGQTSAPRVLAAGDCAAFPNPYAPDPALPIRLESIQAANDLARAAASLLVGAPQPYAAVPWFWSDQYDAKLQMAGLMAADDEVVVRGDPAGGRFTVFCLRKGRMAAVHTASRPAEHMLGRKLVAAGASASASAAQLADESFDLKSLLA</sequence>
<dbReference type="Pfam" id="PF14759">
    <property type="entry name" value="Reductase_C"/>
    <property type="match status" value="1"/>
</dbReference>
<keyword evidence="3" id="KW-0274">FAD</keyword>
<comment type="cofactor">
    <cofactor evidence="1">
        <name>FAD</name>
        <dbReference type="ChEBI" id="CHEBI:57692"/>
    </cofactor>
</comment>
<keyword evidence="8" id="KW-1185">Reference proteome</keyword>
<evidence type="ECO:0000313" key="8">
    <source>
        <dbReference type="Proteomes" id="UP000295129"/>
    </source>
</evidence>
<evidence type="ECO:0000256" key="3">
    <source>
        <dbReference type="ARBA" id="ARBA00022827"/>
    </source>
</evidence>
<evidence type="ECO:0000256" key="1">
    <source>
        <dbReference type="ARBA" id="ARBA00001974"/>
    </source>
</evidence>
<evidence type="ECO:0000313" key="7">
    <source>
        <dbReference type="EMBL" id="TDN53373.1"/>
    </source>
</evidence>
<dbReference type="SUPFAM" id="SSF51905">
    <property type="entry name" value="FAD/NAD(P)-binding domain"/>
    <property type="match status" value="2"/>
</dbReference>
<evidence type="ECO:0000259" key="5">
    <source>
        <dbReference type="Pfam" id="PF07992"/>
    </source>
</evidence>
<reference evidence="7 8" key="1">
    <citation type="submission" date="2019-03" db="EMBL/GenBank/DDBJ databases">
        <title>Genomic Encyclopedia of Type Strains, Phase IV (KMG-IV): sequencing the most valuable type-strain genomes for metagenomic binning, comparative biology and taxonomic classification.</title>
        <authorList>
            <person name="Goeker M."/>
        </authorList>
    </citation>
    <scope>NUCLEOTIDE SEQUENCE [LARGE SCALE GENOMIC DNA]</scope>
    <source>
        <strain evidence="7 8">DSM 12121</strain>
    </source>
</reference>
<evidence type="ECO:0000256" key="2">
    <source>
        <dbReference type="ARBA" id="ARBA00022630"/>
    </source>
</evidence>
<accession>A0A4R6E652</accession>
<dbReference type="InterPro" id="IPR028202">
    <property type="entry name" value="Reductase_C"/>
</dbReference>
<protein>
    <submittedName>
        <fullName evidence="7">3-phenylpropionate/trans-cinnamate dioxygenase ferredoxin reductase subunit</fullName>
    </submittedName>
</protein>
<dbReference type="PRINTS" id="PR00411">
    <property type="entry name" value="PNDRDTASEI"/>
</dbReference>
<name>A0A4R6E652_9RHOO</name>
<dbReference type="InterPro" id="IPR036188">
    <property type="entry name" value="FAD/NAD-bd_sf"/>
</dbReference>
<dbReference type="GO" id="GO:0005737">
    <property type="term" value="C:cytoplasm"/>
    <property type="evidence" value="ECO:0007669"/>
    <property type="project" value="TreeGrafter"/>
</dbReference>